<feature type="domain" description="ABC transporter" evidence="8">
    <location>
        <begin position="5"/>
        <end position="255"/>
    </location>
</feature>
<proteinExistence type="inferred from homology"/>
<evidence type="ECO:0000256" key="7">
    <source>
        <dbReference type="ARBA" id="ARBA00023136"/>
    </source>
</evidence>
<dbReference type="PROSITE" id="PS00211">
    <property type="entry name" value="ABC_TRANSPORTER_1"/>
    <property type="match status" value="1"/>
</dbReference>
<dbReference type="InterPro" id="IPR003593">
    <property type="entry name" value="AAA+_ATPase"/>
</dbReference>
<reference evidence="9" key="1">
    <citation type="submission" date="2020-10" db="EMBL/GenBank/DDBJ databases">
        <authorList>
            <person name="Gilroy R."/>
        </authorList>
    </citation>
    <scope>NUCLEOTIDE SEQUENCE</scope>
    <source>
        <strain evidence="9">ChiSjej4B22-8148</strain>
    </source>
</reference>
<evidence type="ECO:0000313" key="9">
    <source>
        <dbReference type="EMBL" id="HIR12529.1"/>
    </source>
</evidence>
<dbReference type="PROSITE" id="PS50893">
    <property type="entry name" value="ABC_TRANSPORTER_2"/>
    <property type="match status" value="1"/>
</dbReference>
<evidence type="ECO:0000256" key="3">
    <source>
        <dbReference type="ARBA" id="ARBA00022448"/>
    </source>
</evidence>
<dbReference type="InterPro" id="IPR027417">
    <property type="entry name" value="P-loop_NTPase"/>
</dbReference>
<evidence type="ECO:0000313" key="10">
    <source>
        <dbReference type="Proteomes" id="UP000886757"/>
    </source>
</evidence>
<accession>A0A9D1AAT0</accession>
<dbReference type="Proteomes" id="UP000886757">
    <property type="component" value="Unassembled WGS sequence"/>
</dbReference>
<evidence type="ECO:0000256" key="5">
    <source>
        <dbReference type="ARBA" id="ARBA00022741"/>
    </source>
</evidence>
<organism evidence="9 10">
    <name type="scientific">Candidatus Choladousia intestinavium</name>
    <dbReference type="NCBI Taxonomy" id="2840727"/>
    <lineage>
        <taxon>Bacteria</taxon>
        <taxon>Bacillati</taxon>
        <taxon>Bacillota</taxon>
        <taxon>Clostridia</taxon>
        <taxon>Lachnospirales</taxon>
        <taxon>Lachnospiraceae</taxon>
        <taxon>Lachnospiraceae incertae sedis</taxon>
        <taxon>Candidatus Choladousia</taxon>
    </lineage>
</organism>
<dbReference type="InterPro" id="IPR003439">
    <property type="entry name" value="ABC_transporter-like_ATP-bd"/>
</dbReference>
<dbReference type="NCBIfam" id="TIGR01727">
    <property type="entry name" value="oligo_HPY"/>
    <property type="match status" value="1"/>
</dbReference>
<dbReference type="InterPro" id="IPR017871">
    <property type="entry name" value="ABC_transporter-like_CS"/>
</dbReference>
<dbReference type="PANTHER" id="PTHR43297">
    <property type="entry name" value="OLIGOPEPTIDE TRANSPORT ATP-BINDING PROTEIN APPD"/>
    <property type="match status" value="1"/>
</dbReference>
<dbReference type="EMBL" id="DVGK01000019">
    <property type="protein sequence ID" value="HIR12529.1"/>
    <property type="molecule type" value="Genomic_DNA"/>
</dbReference>
<dbReference type="GO" id="GO:0015833">
    <property type="term" value="P:peptide transport"/>
    <property type="evidence" value="ECO:0007669"/>
    <property type="project" value="InterPro"/>
</dbReference>
<dbReference type="Pfam" id="PF00005">
    <property type="entry name" value="ABC_tran"/>
    <property type="match status" value="1"/>
</dbReference>
<protein>
    <submittedName>
        <fullName evidence="9">ABC transporter ATP-binding protein</fullName>
    </submittedName>
</protein>
<evidence type="ECO:0000259" key="8">
    <source>
        <dbReference type="PROSITE" id="PS50893"/>
    </source>
</evidence>
<keyword evidence="6 9" id="KW-0067">ATP-binding</keyword>
<dbReference type="AlphaFoldDB" id="A0A9D1AAT0"/>
<dbReference type="Gene3D" id="3.40.50.300">
    <property type="entry name" value="P-loop containing nucleotide triphosphate hydrolases"/>
    <property type="match status" value="1"/>
</dbReference>
<keyword evidence="7" id="KW-0472">Membrane</keyword>
<comment type="similarity">
    <text evidence="2">Belongs to the ABC transporter superfamily.</text>
</comment>
<dbReference type="SUPFAM" id="SSF52540">
    <property type="entry name" value="P-loop containing nucleoside triphosphate hydrolases"/>
    <property type="match status" value="1"/>
</dbReference>
<evidence type="ECO:0000256" key="6">
    <source>
        <dbReference type="ARBA" id="ARBA00022840"/>
    </source>
</evidence>
<keyword evidence="3" id="KW-0813">Transport</keyword>
<evidence type="ECO:0000256" key="1">
    <source>
        <dbReference type="ARBA" id="ARBA00004202"/>
    </source>
</evidence>
<keyword evidence="5" id="KW-0547">Nucleotide-binding</keyword>
<dbReference type="SMART" id="SM00382">
    <property type="entry name" value="AAA"/>
    <property type="match status" value="1"/>
</dbReference>
<dbReference type="GO" id="GO:0016887">
    <property type="term" value="F:ATP hydrolysis activity"/>
    <property type="evidence" value="ECO:0007669"/>
    <property type="project" value="InterPro"/>
</dbReference>
<reference evidence="9" key="2">
    <citation type="journal article" date="2021" name="PeerJ">
        <title>Extensive microbial diversity within the chicken gut microbiome revealed by metagenomics and culture.</title>
        <authorList>
            <person name="Gilroy R."/>
            <person name="Ravi A."/>
            <person name="Getino M."/>
            <person name="Pursley I."/>
            <person name="Horton D.L."/>
            <person name="Alikhan N.F."/>
            <person name="Baker D."/>
            <person name="Gharbi K."/>
            <person name="Hall N."/>
            <person name="Watson M."/>
            <person name="Adriaenssens E.M."/>
            <person name="Foster-Nyarko E."/>
            <person name="Jarju S."/>
            <person name="Secka A."/>
            <person name="Antonio M."/>
            <person name="Oren A."/>
            <person name="Chaudhuri R.R."/>
            <person name="La Ragione R."/>
            <person name="Hildebrand F."/>
            <person name="Pallen M.J."/>
        </authorList>
    </citation>
    <scope>NUCLEOTIDE SEQUENCE</scope>
    <source>
        <strain evidence="9">ChiSjej4B22-8148</strain>
    </source>
</reference>
<sequence>MDELLKIKELYVQYNTDDAVVHAVNGVNLIIHKGEALGLVGETGAGKTTTALSVLGILPEQVGEITSGDIIYNGKNVREMNKKELQEMRGKQISMIFQDPMTSLNPIISVGDQIGEMLTLHFKNLSNQEKEKRVDEIMKLVGIPPERKVEYPFQFSGGMKQRVGIAIALVCQPQLLIADEPTTALDVTIQAQILQLMRELKKDFNTAMVMITHDLGIVAETCDSVAVMYAGEIVENGTVEEVFQRKENHPYTTGLFNCIPKLNSSEKRLTPIEGYVVDPTDLPKGCKFHDRCPLTEERCGRELPPAFKKGTHAIKCFRYEAWGKEEEA</sequence>
<evidence type="ECO:0000256" key="4">
    <source>
        <dbReference type="ARBA" id="ARBA00022475"/>
    </source>
</evidence>
<dbReference type="FunFam" id="3.40.50.300:FF:000016">
    <property type="entry name" value="Oligopeptide ABC transporter ATP-binding component"/>
    <property type="match status" value="1"/>
</dbReference>
<keyword evidence="4" id="KW-1003">Cell membrane</keyword>
<comment type="caution">
    <text evidence="9">The sequence shown here is derived from an EMBL/GenBank/DDBJ whole genome shotgun (WGS) entry which is preliminary data.</text>
</comment>
<comment type="subcellular location">
    <subcellularLocation>
        <location evidence="1">Cell membrane</location>
        <topology evidence="1">Peripheral membrane protein</topology>
    </subcellularLocation>
</comment>
<dbReference type="CDD" id="cd03257">
    <property type="entry name" value="ABC_NikE_OppD_transporters"/>
    <property type="match status" value="1"/>
</dbReference>
<dbReference type="GO" id="GO:0005524">
    <property type="term" value="F:ATP binding"/>
    <property type="evidence" value="ECO:0007669"/>
    <property type="project" value="UniProtKB-KW"/>
</dbReference>
<name>A0A9D1AAT0_9FIRM</name>
<gene>
    <name evidence="9" type="ORF">IAB31_01240</name>
</gene>
<evidence type="ECO:0000256" key="2">
    <source>
        <dbReference type="ARBA" id="ARBA00005417"/>
    </source>
</evidence>
<dbReference type="Pfam" id="PF08352">
    <property type="entry name" value="oligo_HPY"/>
    <property type="match status" value="1"/>
</dbReference>
<dbReference type="GO" id="GO:0005886">
    <property type="term" value="C:plasma membrane"/>
    <property type="evidence" value="ECO:0007669"/>
    <property type="project" value="UniProtKB-SubCell"/>
</dbReference>
<dbReference type="InterPro" id="IPR050388">
    <property type="entry name" value="ABC_Ni/Peptide_Import"/>
</dbReference>
<dbReference type="PANTHER" id="PTHR43297:SF2">
    <property type="entry name" value="DIPEPTIDE TRANSPORT ATP-BINDING PROTEIN DPPD"/>
    <property type="match status" value="1"/>
</dbReference>
<dbReference type="InterPro" id="IPR013563">
    <property type="entry name" value="Oligopep_ABC_C"/>
</dbReference>